<keyword evidence="2" id="KW-0238">DNA-binding</keyword>
<dbReference type="SUPFAM" id="SSF46689">
    <property type="entry name" value="Homeodomain-like"/>
    <property type="match status" value="2"/>
</dbReference>
<dbReference type="SMART" id="SM00342">
    <property type="entry name" value="HTH_ARAC"/>
    <property type="match status" value="1"/>
</dbReference>
<evidence type="ECO:0000259" key="4">
    <source>
        <dbReference type="PROSITE" id="PS01124"/>
    </source>
</evidence>
<dbReference type="Gene3D" id="1.10.10.60">
    <property type="entry name" value="Homeodomain-like"/>
    <property type="match status" value="1"/>
</dbReference>
<dbReference type="PROSITE" id="PS01124">
    <property type="entry name" value="HTH_ARAC_FAMILY_2"/>
    <property type="match status" value="1"/>
</dbReference>
<gene>
    <name evidence="5" type="ORF">FMM72_16425</name>
</gene>
<name>A0A845T2R2_9FIRM</name>
<evidence type="ECO:0000256" key="2">
    <source>
        <dbReference type="ARBA" id="ARBA00023125"/>
    </source>
</evidence>
<dbReference type="GO" id="GO:0043565">
    <property type="term" value="F:sequence-specific DNA binding"/>
    <property type="evidence" value="ECO:0007669"/>
    <property type="project" value="InterPro"/>
</dbReference>
<dbReference type="InterPro" id="IPR009057">
    <property type="entry name" value="Homeodomain-like_sf"/>
</dbReference>
<accession>A0A845T2R2</accession>
<dbReference type="SUPFAM" id="SSF51215">
    <property type="entry name" value="Regulatory protein AraC"/>
    <property type="match status" value="1"/>
</dbReference>
<comment type="caution">
    <text evidence="5">The sequence shown here is derived from an EMBL/GenBank/DDBJ whole genome shotgun (WGS) entry which is preliminary data.</text>
</comment>
<dbReference type="PANTHER" id="PTHR46796:SF2">
    <property type="entry name" value="TRANSCRIPTIONAL REGULATORY PROTEIN"/>
    <property type="match status" value="1"/>
</dbReference>
<dbReference type="InterPro" id="IPR050204">
    <property type="entry name" value="AraC_XylS_family_regulators"/>
</dbReference>
<dbReference type="EMBL" id="VIQT01000024">
    <property type="protein sequence ID" value="NDO40772.1"/>
    <property type="molecule type" value="Genomic_DNA"/>
</dbReference>
<reference evidence="5 6" key="1">
    <citation type="submission" date="2019-06" db="EMBL/GenBank/DDBJ databases">
        <title>Draft genome sequences of 15 bacterial species constituting the stable defined intestinal microbiota of the GM15 gnotobiotic mouse model.</title>
        <authorList>
            <person name="Elie C."/>
            <person name="Mathieu A."/>
            <person name="Saliou A."/>
            <person name="Darnaud M."/>
            <person name="Leulier F."/>
            <person name="Tamellini A."/>
        </authorList>
    </citation>
    <scope>NUCLEOTIDE SEQUENCE [LARGE SCALE GENOMIC DNA]</scope>
    <source>
        <strain evidence="5 6">JM4-15</strain>
    </source>
</reference>
<dbReference type="RefSeq" id="WP_162222030.1">
    <property type="nucleotide sequence ID" value="NZ_JANJZM010000011.1"/>
</dbReference>
<evidence type="ECO:0000313" key="6">
    <source>
        <dbReference type="Proteomes" id="UP000462501"/>
    </source>
</evidence>
<dbReference type="Pfam" id="PF12833">
    <property type="entry name" value="HTH_18"/>
    <property type="match status" value="1"/>
</dbReference>
<dbReference type="Gene3D" id="2.60.120.10">
    <property type="entry name" value="Jelly Rolls"/>
    <property type="match status" value="1"/>
</dbReference>
<dbReference type="PANTHER" id="PTHR46796">
    <property type="entry name" value="HTH-TYPE TRANSCRIPTIONAL ACTIVATOR RHAS-RELATED"/>
    <property type="match status" value="1"/>
</dbReference>
<evidence type="ECO:0000256" key="1">
    <source>
        <dbReference type="ARBA" id="ARBA00023015"/>
    </source>
</evidence>
<dbReference type="InterPro" id="IPR003313">
    <property type="entry name" value="AraC-bd"/>
</dbReference>
<sequence length="278" mass="31984">MKKEVRTVVYDDELHIEAYRFEGIVQPFPNHFHEYYVIGFMEDGERVLSCKNQEYTITRGDVLLFNPGDNHACAQSDGGTLDYRGFNITKEVMLDLAEEVTGRRELPGFSQNVIFDEEVTCHLRPLHELVMKGSNEFGKEENLLLLISLLIQQYGQPFENCVPECREEIERACAFMEQHYTQRIYLDQICRCAGLSKSTLLRAFARSKGVTPYSYLENIRIGKAKKLLEQGIPPVEAALQTGFSDQSHFSNYFNRFIGLAPGIYRDIFKDTEEMPHEG</sequence>
<proteinExistence type="predicted"/>
<dbReference type="GO" id="GO:0003700">
    <property type="term" value="F:DNA-binding transcription factor activity"/>
    <property type="evidence" value="ECO:0007669"/>
    <property type="project" value="InterPro"/>
</dbReference>
<keyword evidence="3" id="KW-0804">Transcription</keyword>
<evidence type="ECO:0000313" key="5">
    <source>
        <dbReference type="EMBL" id="NDO40772.1"/>
    </source>
</evidence>
<dbReference type="AlphaFoldDB" id="A0A845T2R2"/>
<evidence type="ECO:0000256" key="3">
    <source>
        <dbReference type="ARBA" id="ARBA00023163"/>
    </source>
</evidence>
<feature type="domain" description="HTH araC/xylS-type" evidence="4">
    <location>
        <begin position="170"/>
        <end position="267"/>
    </location>
</feature>
<dbReference type="InterPro" id="IPR014710">
    <property type="entry name" value="RmlC-like_jellyroll"/>
</dbReference>
<organism evidence="5 6">
    <name type="scientific">Anaerotruncus colihominis</name>
    <dbReference type="NCBI Taxonomy" id="169435"/>
    <lineage>
        <taxon>Bacteria</taxon>
        <taxon>Bacillati</taxon>
        <taxon>Bacillota</taxon>
        <taxon>Clostridia</taxon>
        <taxon>Eubacteriales</taxon>
        <taxon>Oscillospiraceae</taxon>
        <taxon>Anaerotruncus</taxon>
    </lineage>
</organism>
<protein>
    <submittedName>
        <fullName evidence="5">AraC family transcriptional regulator</fullName>
    </submittedName>
</protein>
<dbReference type="Proteomes" id="UP000462501">
    <property type="component" value="Unassembled WGS sequence"/>
</dbReference>
<dbReference type="CDD" id="cd07001">
    <property type="entry name" value="cupin_YbfI-like_N"/>
    <property type="match status" value="1"/>
</dbReference>
<dbReference type="InterPro" id="IPR037923">
    <property type="entry name" value="HTH-like"/>
</dbReference>
<dbReference type="Pfam" id="PF02311">
    <property type="entry name" value="AraC_binding"/>
    <property type="match status" value="1"/>
</dbReference>
<keyword evidence="1" id="KW-0805">Transcription regulation</keyword>
<dbReference type="InterPro" id="IPR018060">
    <property type="entry name" value="HTH_AraC"/>
</dbReference>